<dbReference type="STRING" id="400682.A0A1X7SVM9"/>
<dbReference type="InParanoid" id="A0A1X7SVM9"/>
<accession>A0A1X7SVM9</accession>
<reference evidence="1" key="1">
    <citation type="submission" date="2017-05" db="UniProtKB">
        <authorList>
            <consortium name="EnsemblMetazoa"/>
        </authorList>
    </citation>
    <scope>IDENTIFICATION</scope>
</reference>
<sequence>MKKVDRTVILPLSKKRPRRGPISIIREHYLRDDIPCRMKQCGICDQTLSDTQCMLTEDLSHYLLPDVNVVERFHEVLEYPTLRGVIVTQTASDN</sequence>
<name>A0A1X7SVM9_AMPQE</name>
<dbReference type="AlphaFoldDB" id="A0A1X7SVM9"/>
<organism evidence="1">
    <name type="scientific">Amphimedon queenslandica</name>
    <name type="common">Sponge</name>
    <dbReference type="NCBI Taxonomy" id="400682"/>
    <lineage>
        <taxon>Eukaryota</taxon>
        <taxon>Metazoa</taxon>
        <taxon>Porifera</taxon>
        <taxon>Demospongiae</taxon>
        <taxon>Heteroscleromorpha</taxon>
        <taxon>Haplosclerida</taxon>
        <taxon>Niphatidae</taxon>
        <taxon>Amphimedon</taxon>
    </lineage>
</organism>
<dbReference type="OrthoDB" id="372421at2759"/>
<dbReference type="Gene3D" id="3.40.50.1010">
    <property type="entry name" value="5'-nuclease"/>
    <property type="match status" value="1"/>
</dbReference>
<protein>
    <submittedName>
        <fullName evidence="1">Uncharacterized protein</fullName>
    </submittedName>
</protein>
<evidence type="ECO:0000313" key="1">
    <source>
        <dbReference type="EnsemblMetazoa" id="Aqu2.1.06125_001"/>
    </source>
</evidence>
<dbReference type="EnsemblMetazoa" id="Aqu2.1.06125_001">
    <property type="protein sequence ID" value="Aqu2.1.06125_001"/>
    <property type="gene ID" value="Aqu2.1.06125"/>
</dbReference>
<proteinExistence type="predicted"/>